<feature type="region of interest" description="Disordered" evidence="1">
    <location>
        <begin position="365"/>
        <end position="413"/>
    </location>
</feature>
<keyword evidence="3" id="KW-1185">Reference proteome</keyword>
<reference evidence="2 3" key="1">
    <citation type="journal article" date="2020" name="ISME J.">
        <title>Uncovering the hidden diversity of litter-decomposition mechanisms in mushroom-forming fungi.</title>
        <authorList>
            <person name="Floudas D."/>
            <person name="Bentzer J."/>
            <person name="Ahren D."/>
            <person name="Johansson T."/>
            <person name="Persson P."/>
            <person name="Tunlid A."/>
        </authorList>
    </citation>
    <scope>NUCLEOTIDE SEQUENCE [LARGE SCALE GENOMIC DNA]</scope>
    <source>
        <strain evidence="2 3">CBS 291.85</strain>
    </source>
</reference>
<name>A0A8H5G674_9AGAR</name>
<feature type="compositionally biased region" description="Low complexity" evidence="1">
    <location>
        <begin position="176"/>
        <end position="191"/>
    </location>
</feature>
<proteinExistence type="predicted"/>
<dbReference type="Proteomes" id="UP000559256">
    <property type="component" value="Unassembled WGS sequence"/>
</dbReference>
<feature type="region of interest" description="Disordered" evidence="1">
    <location>
        <begin position="137"/>
        <end position="191"/>
    </location>
</feature>
<feature type="compositionally biased region" description="Low complexity" evidence="1">
    <location>
        <begin position="237"/>
        <end position="254"/>
    </location>
</feature>
<comment type="caution">
    <text evidence="2">The sequence shown here is derived from an EMBL/GenBank/DDBJ whole genome shotgun (WGS) entry which is preliminary data.</text>
</comment>
<feature type="compositionally biased region" description="Low complexity" evidence="1">
    <location>
        <begin position="377"/>
        <end position="386"/>
    </location>
</feature>
<sequence length="413" mass="45508">MGKWTSDYYDHVLNTKIKSLVSGAIKRARLEKNEPTISYENFVEDLDAGDSFTSTIIDCLVKELADRRRRPSASDRRLIAECTANNLRTLSSPFRIYCGRSRRSSSSRRTDYIASSPHEIEPDDDEEIYMDSLNAEGETITSDGPRVDMFDPPALMSNSLMRPGSPVPVTGSDENSSLATYSSLSSSGWPRSSTHLHNVGAVLSRHPTVTVRRPSRSRTVDFNDFTSFSSRRRTSFRDSLSSHLEPEPSSSSSSAQDREASRENIYIRPTRRFFPPAGFRHSRNREGDFNVWTDLAESEETEDRLNMFMPSWVPMASSPPADGIGIDAAETSNERSAVGPRLRRGGVRAPESMLSRHVSPVTIRASGGIFSPPPPGLSTSTSAPTSVPGSPRLTAEPVSYPTPASGDEHENLS</sequence>
<accession>A0A8H5G674</accession>
<organism evidence="2 3">
    <name type="scientific">Tetrapyrgos nigripes</name>
    <dbReference type="NCBI Taxonomy" id="182062"/>
    <lineage>
        <taxon>Eukaryota</taxon>
        <taxon>Fungi</taxon>
        <taxon>Dikarya</taxon>
        <taxon>Basidiomycota</taxon>
        <taxon>Agaricomycotina</taxon>
        <taxon>Agaricomycetes</taxon>
        <taxon>Agaricomycetidae</taxon>
        <taxon>Agaricales</taxon>
        <taxon>Marasmiineae</taxon>
        <taxon>Marasmiaceae</taxon>
        <taxon>Tetrapyrgos</taxon>
    </lineage>
</organism>
<evidence type="ECO:0000313" key="2">
    <source>
        <dbReference type="EMBL" id="KAF5359010.1"/>
    </source>
</evidence>
<evidence type="ECO:0000313" key="3">
    <source>
        <dbReference type="Proteomes" id="UP000559256"/>
    </source>
</evidence>
<dbReference type="EMBL" id="JAACJM010000047">
    <property type="protein sequence ID" value="KAF5359010.1"/>
    <property type="molecule type" value="Genomic_DNA"/>
</dbReference>
<gene>
    <name evidence="2" type="ORF">D9758_004877</name>
</gene>
<dbReference type="AlphaFoldDB" id="A0A8H5G674"/>
<dbReference type="OrthoDB" id="3253137at2759"/>
<feature type="region of interest" description="Disordered" evidence="1">
    <location>
        <begin position="236"/>
        <end position="267"/>
    </location>
</feature>
<evidence type="ECO:0000256" key="1">
    <source>
        <dbReference type="SAM" id="MobiDB-lite"/>
    </source>
</evidence>
<protein>
    <submittedName>
        <fullName evidence="2">Uncharacterized protein</fullName>
    </submittedName>
</protein>